<dbReference type="InterPro" id="IPR002589">
    <property type="entry name" value="Macro_dom"/>
</dbReference>
<reference evidence="3" key="2">
    <citation type="submission" date="2021-04" db="EMBL/GenBank/DDBJ databases">
        <authorList>
            <person name="Gilroy R."/>
        </authorList>
    </citation>
    <scope>NUCLEOTIDE SEQUENCE</scope>
    <source>
        <strain evidence="3">1719</strain>
    </source>
</reference>
<comment type="catalytic activity">
    <reaction evidence="1">
        <text>an N-(ADP-alpha-D-ribosyl)-thymidine in DNA + H2O = a thymidine in DNA + ADP-D-ribose</text>
        <dbReference type="Rhea" id="RHEA:71655"/>
        <dbReference type="Rhea" id="RHEA-COMP:13556"/>
        <dbReference type="Rhea" id="RHEA-COMP:18051"/>
        <dbReference type="ChEBI" id="CHEBI:15377"/>
        <dbReference type="ChEBI" id="CHEBI:57967"/>
        <dbReference type="ChEBI" id="CHEBI:137386"/>
        <dbReference type="ChEBI" id="CHEBI:191199"/>
    </reaction>
    <physiologicalReaction direction="left-to-right" evidence="1">
        <dbReference type="Rhea" id="RHEA:71656"/>
    </physiologicalReaction>
</comment>
<gene>
    <name evidence="3" type="ORF">H9853_02875</name>
</gene>
<proteinExistence type="predicted"/>
<dbReference type="CDD" id="cd02901">
    <property type="entry name" value="Macro_Poa1p-like"/>
    <property type="match status" value="1"/>
</dbReference>
<dbReference type="PANTHER" id="PTHR12521:SF0">
    <property type="entry name" value="ADP-RIBOSE GLYCOHYDROLASE OARD1"/>
    <property type="match status" value="1"/>
</dbReference>
<protein>
    <submittedName>
        <fullName evidence="3">Macro domain-containing protein</fullName>
    </submittedName>
</protein>
<dbReference type="Pfam" id="PF01661">
    <property type="entry name" value="Macro"/>
    <property type="match status" value="1"/>
</dbReference>
<dbReference type="GO" id="GO:0140291">
    <property type="term" value="P:peptidyl-glutamate ADP-deribosylation"/>
    <property type="evidence" value="ECO:0007669"/>
    <property type="project" value="TreeGrafter"/>
</dbReference>
<dbReference type="InterPro" id="IPR050892">
    <property type="entry name" value="ADP-ribose_metab_enzymes"/>
</dbReference>
<dbReference type="EMBL" id="DXEZ01000079">
    <property type="protein sequence ID" value="HIX53945.1"/>
    <property type="molecule type" value="Genomic_DNA"/>
</dbReference>
<accession>A0A9D1W7B4</accession>
<comment type="caution">
    <text evidence="3">The sequence shown here is derived from an EMBL/GenBank/DDBJ whole genome shotgun (WGS) entry which is preliminary data.</text>
</comment>
<sequence length="357" mass="40730">MIRYIKGNLLESKAQALVNTVNTVGVMGKGIALQFKKQYPNNFKSYARACKNNEIKIGKLFITEESSLLTGNKTIINFPTKTTWKLPSKYEYIEKGLLALVQAINQKGIKSIAIPALGAGNGGLKWSEVKQLISKHLSEIDCEVWVYEPNNSIKERPSKTQVKLTPARAMLLTVLFDLVHHGEFVSEFAAEKAAYFLQRFGGQDVFNLNFQPNFYGPYSGKVKYVLYHLNGSYIIEYGSMDKKPFEEIHLLTQKEEYIKDYLNKPENELYKNIAIKTKNFLKGFYSPYGLELLSTIDFIIVTKKTTKLEEIITELEGWSDRKKSLFTNKKFIQIALNNILEHDLDGSQPEILQTPQT</sequence>
<dbReference type="PANTHER" id="PTHR12521">
    <property type="entry name" value="PROTEIN C6ORF130"/>
    <property type="match status" value="1"/>
</dbReference>
<dbReference type="Gene3D" id="3.40.220.10">
    <property type="entry name" value="Leucine Aminopeptidase, subunit E, domain 1"/>
    <property type="match status" value="1"/>
</dbReference>
<dbReference type="SMART" id="SM00506">
    <property type="entry name" value="A1pp"/>
    <property type="match status" value="1"/>
</dbReference>
<evidence type="ECO:0000256" key="1">
    <source>
        <dbReference type="ARBA" id="ARBA00035885"/>
    </source>
</evidence>
<organism evidence="3 4">
    <name type="scientific">Candidatus Sphingobacterium stercoripullorum</name>
    <dbReference type="NCBI Taxonomy" id="2838759"/>
    <lineage>
        <taxon>Bacteria</taxon>
        <taxon>Pseudomonadati</taxon>
        <taxon>Bacteroidota</taxon>
        <taxon>Sphingobacteriia</taxon>
        <taxon>Sphingobacteriales</taxon>
        <taxon>Sphingobacteriaceae</taxon>
        <taxon>Sphingobacterium</taxon>
    </lineage>
</organism>
<name>A0A9D1W7B4_9SPHI</name>
<evidence type="ECO:0000313" key="4">
    <source>
        <dbReference type="Proteomes" id="UP000824156"/>
    </source>
</evidence>
<dbReference type="Proteomes" id="UP000824156">
    <property type="component" value="Unassembled WGS sequence"/>
</dbReference>
<dbReference type="SUPFAM" id="SSF52949">
    <property type="entry name" value="Macro domain-like"/>
    <property type="match status" value="1"/>
</dbReference>
<dbReference type="PROSITE" id="PS51154">
    <property type="entry name" value="MACRO"/>
    <property type="match status" value="1"/>
</dbReference>
<dbReference type="InterPro" id="IPR043472">
    <property type="entry name" value="Macro_dom-like"/>
</dbReference>
<reference evidence="3" key="1">
    <citation type="journal article" date="2021" name="PeerJ">
        <title>Extensive microbial diversity within the chicken gut microbiome revealed by metagenomics and culture.</title>
        <authorList>
            <person name="Gilroy R."/>
            <person name="Ravi A."/>
            <person name="Getino M."/>
            <person name="Pursley I."/>
            <person name="Horton D.L."/>
            <person name="Alikhan N.F."/>
            <person name="Baker D."/>
            <person name="Gharbi K."/>
            <person name="Hall N."/>
            <person name="Watson M."/>
            <person name="Adriaenssens E.M."/>
            <person name="Foster-Nyarko E."/>
            <person name="Jarju S."/>
            <person name="Secka A."/>
            <person name="Antonio M."/>
            <person name="Oren A."/>
            <person name="Chaudhuri R.R."/>
            <person name="La Ragione R."/>
            <person name="Hildebrand F."/>
            <person name="Pallen M.J."/>
        </authorList>
    </citation>
    <scope>NUCLEOTIDE SEQUENCE</scope>
    <source>
        <strain evidence="3">1719</strain>
    </source>
</reference>
<feature type="domain" description="Macro" evidence="2">
    <location>
        <begin position="1"/>
        <end position="155"/>
    </location>
</feature>
<dbReference type="AlphaFoldDB" id="A0A9D1W7B4"/>
<evidence type="ECO:0000259" key="2">
    <source>
        <dbReference type="PROSITE" id="PS51154"/>
    </source>
</evidence>
<evidence type="ECO:0000313" key="3">
    <source>
        <dbReference type="EMBL" id="HIX53945.1"/>
    </source>
</evidence>